<proteinExistence type="predicted"/>
<dbReference type="AlphaFoldDB" id="A0A8D0KR39"/>
<evidence type="ECO:0000313" key="2">
    <source>
        <dbReference type="Proteomes" id="UP000694551"/>
    </source>
</evidence>
<sequence>MASFGWKRRIGEKVSKATSQQFEAEAADDEDLADDDDANWVHATKRRKEILVEDCVKKSKELKDEGANLAENRSYSVSFLLSCKCVFSLIKSKLICMCTVPRQMLQSS</sequence>
<dbReference type="Proteomes" id="UP000694551">
    <property type="component" value="Unplaced"/>
</dbReference>
<dbReference type="PANTHER" id="PTHR15544:SF0">
    <property type="entry name" value="TETRATRICOPEPTIDE REPEAT PROTEIN 33"/>
    <property type="match status" value="1"/>
</dbReference>
<evidence type="ECO:0000313" key="1">
    <source>
        <dbReference type="Ensembl" id="ENSSOCP00000003469.1"/>
    </source>
</evidence>
<keyword evidence="2" id="KW-1185">Reference proteome</keyword>
<protein>
    <submittedName>
        <fullName evidence="1">Uncharacterized protein</fullName>
    </submittedName>
</protein>
<accession>A0A8D0KR39</accession>
<dbReference type="PANTHER" id="PTHR15544">
    <property type="entry name" value="OSMOSIS RESPONSIVE FACTOR"/>
    <property type="match status" value="1"/>
</dbReference>
<dbReference type="Ensembl" id="ENSSOCT00000003553.1">
    <property type="protein sequence ID" value="ENSSOCP00000003469.1"/>
    <property type="gene ID" value="ENSSOCG00000002657.1"/>
</dbReference>
<reference evidence="1" key="2">
    <citation type="submission" date="2025-09" db="UniProtKB">
        <authorList>
            <consortium name="Ensembl"/>
        </authorList>
    </citation>
    <scope>IDENTIFICATION</scope>
</reference>
<name>A0A8D0KR39_STROC</name>
<organism evidence="1 2">
    <name type="scientific">Strix occidentalis caurina</name>
    <name type="common">northern spotted owl</name>
    <dbReference type="NCBI Taxonomy" id="311401"/>
    <lineage>
        <taxon>Eukaryota</taxon>
        <taxon>Metazoa</taxon>
        <taxon>Chordata</taxon>
        <taxon>Craniata</taxon>
        <taxon>Vertebrata</taxon>
        <taxon>Euteleostomi</taxon>
        <taxon>Archelosauria</taxon>
        <taxon>Archosauria</taxon>
        <taxon>Dinosauria</taxon>
        <taxon>Saurischia</taxon>
        <taxon>Theropoda</taxon>
        <taxon>Coelurosauria</taxon>
        <taxon>Aves</taxon>
        <taxon>Neognathae</taxon>
        <taxon>Neoaves</taxon>
        <taxon>Telluraves</taxon>
        <taxon>Strigiformes</taxon>
        <taxon>Strigidae</taxon>
        <taxon>Strix</taxon>
    </lineage>
</organism>
<reference evidence="1" key="1">
    <citation type="submission" date="2025-08" db="UniProtKB">
        <authorList>
            <consortium name="Ensembl"/>
        </authorList>
    </citation>
    <scope>IDENTIFICATION</scope>
</reference>
<dbReference type="InterPro" id="IPR052658">
    <property type="entry name" value="TPR-containing"/>
</dbReference>